<dbReference type="RefSeq" id="WP_043681173.1">
    <property type="nucleotide sequence ID" value="NZ_JACHIB010000004.1"/>
</dbReference>
<dbReference type="InterPro" id="IPR036390">
    <property type="entry name" value="WH_DNA-bd_sf"/>
</dbReference>
<evidence type="ECO:0000256" key="2">
    <source>
        <dbReference type="ARBA" id="ARBA00023015"/>
    </source>
</evidence>
<evidence type="ECO:0000313" key="6">
    <source>
        <dbReference type="EMBL" id="MBB6082963.1"/>
    </source>
</evidence>
<dbReference type="FunFam" id="1.10.10.10:FF:000001">
    <property type="entry name" value="LysR family transcriptional regulator"/>
    <property type="match status" value="1"/>
</dbReference>
<dbReference type="Proteomes" id="UP000541136">
    <property type="component" value="Unassembled WGS sequence"/>
</dbReference>
<dbReference type="InterPro" id="IPR000847">
    <property type="entry name" value="LysR_HTH_N"/>
</dbReference>
<accession>A0A7W9TN84</accession>
<evidence type="ECO:0000313" key="7">
    <source>
        <dbReference type="Proteomes" id="UP000541136"/>
    </source>
</evidence>
<dbReference type="Gene3D" id="3.40.190.290">
    <property type="match status" value="1"/>
</dbReference>
<organism evidence="6 7">
    <name type="scientific">Castellaniella defragrans</name>
    <name type="common">Alcaligenes defragrans</name>
    <dbReference type="NCBI Taxonomy" id="75697"/>
    <lineage>
        <taxon>Bacteria</taxon>
        <taxon>Pseudomonadati</taxon>
        <taxon>Pseudomonadota</taxon>
        <taxon>Betaproteobacteria</taxon>
        <taxon>Burkholderiales</taxon>
        <taxon>Alcaligenaceae</taxon>
        <taxon>Castellaniella</taxon>
    </lineage>
</organism>
<evidence type="ECO:0000256" key="3">
    <source>
        <dbReference type="ARBA" id="ARBA00023125"/>
    </source>
</evidence>
<dbReference type="GO" id="GO:0003700">
    <property type="term" value="F:DNA-binding transcription factor activity"/>
    <property type="evidence" value="ECO:0007669"/>
    <property type="project" value="InterPro"/>
</dbReference>
<dbReference type="PROSITE" id="PS50931">
    <property type="entry name" value="HTH_LYSR"/>
    <property type="match status" value="1"/>
</dbReference>
<dbReference type="Pfam" id="PF03466">
    <property type="entry name" value="LysR_substrate"/>
    <property type="match status" value="1"/>
</dbReference>
<dbReference type="SUPFAM" id="SSF46785">
    <property type="entry name" value="Winged helix' DNA-binding domain"/>
    <property type="match status" value="1"/>
</dbReference>
<dbReference type="PANTHER" id="PTHR30419:SF7">
    <property type="entry name" value="HTH-TYPE TRANSCRIPTIONAL REGULATOR TDCA"/>
    <property type="match status" value="1"/>
</dbReference>
<dbReference type="Gene3D" id="1.10.10.10">
    <property type="entry name" value="Winged helix-like DNA-binding domain superfamily/Winged helix DNA-binding domain"/>
    <property type="match status" value="1"/>
</dbReference>
<name>A0A7W9TN84_CASDE</name>
<sequence length="314" mass="34477">MNLHNLTLRKLQCFVKTVELGSITHAAESLCIAQPALSLNIKQLEDALGVALLIRHARGVDVTPAGELLYSRVSSLFELLEVTVKDVSSLGRSAERFFSLGMPSSLVLLVGTDAVLSAKKLLPRLAFSLREDPSFALVDAVENRELDVALAYDASERPGVWLTSMVQEDVLFVTHPDMHDGRDAISLDEVLGFNFVFGGRRDVGRCLMERVAHERGRTLNIVYQMRSIAGIREIVLRGMAATVMPYGAVASELGSGRLTARRIVDPRLIQTMSVVRSTKSMEVFAEFEPAIMDYLSALAALIVERQNGLARLIP</sequence>
<feature type="domain" description="HTH lysR-type" evidence="5">
    <location>
        <begin position="6"/>
        <end position="63"/>
    </location>
</feature>
<keyword evidence="3" id="KW-0238">DNA-binding</keyword>
<dbReference type="InterPro" id="IPR050950">
    <property type="entry name" value="HTH-type_LysR_regulators"/>
</dbReference>
<dbReference type="GO" id="GO:0005829">
    <property type="term" value="C:cytosol"/>
    <property type="evidence" value="ECO:0007669"/>
    <property type="project" value="TreeGrafter"/>
</dbReference>
<gene>
    <name evidence="6" type="ORF">HNR28_000992</name>
</gene>
<dbReference type="EMBL" id="JACHIB010000004">
    <property type="protein sequence ID" value="MBB6082963.1"/>
    <property type="molecule type" value="Genomic_DNA"/>
</dbReference>
<keyword evidence="4" id="KW-0804">Transcription</keyword>
<dbReference type="AlphaFoldDB" id="A0A7W9TN84"/>
<dbReference type="Pfam" id="PF00126">
    <property type="entry name" value="HTH_1"/>
    <property type="match status" value="1"/>
</dbReference>
<reference evidence="6 7" key="1">
    <citation type="submission" date="2020-08" db="EMBL/GenBank/DDBJ databases">
        <title>Genomic Encyclopedia of Type Strains, Phase IV (KMG-IV): sequencing the most valuable type-strain genomes for metagenomic binning, comparative biology and taxonomic classification.</title>
        <authorList>
            <person name="Goeker M."/>
        </authorList>
    </citation>
    <scope>NUCLEOTIDE SEQUENCE [LARGE SCALE GENOMIC DNA]</scope>
    <source>
        <strain evidence="6 7">DSM 12141</strain>
    </source>
</reference>
<dbReference type="InterPro" id="IPR036388">
    <property type="entry name" value="WH-like_DNA-bd_sf"/>
</dbReference>
<dbReference type="PRINTS" id="PR00039">
    <property type="entry name" value="HTHLYSR"/>
</dbReference>
<dbReference type="PANTHER" id="PTHR30419">
    <property type="entry name" value="HTH-TYPE TRANSCRIPTIONAL REGULATOR YBHD"/>
    <property type="match status" value="1"/>
</dbReference>
<proteinExistence type="inferred from homology"/>
<evidence type="ECO:0000256" key="4">
    <source>
        <dbReference type="ARBA" id="ARBA00023163"/>
    </source>
</evidence>
<dbReference type="InterPro" id="IPR005119">
    <property type="entry name" value="LysR_subst-bd"/>
</dbReference>
<comment type="caution">
    <text evidence="6">The sequence shown here is derived from an EMBL/GenBank/DDBJ whole genome shotgun (WGS) entry which is preliminary data.</text>
</comment>
<dbReference type="SUPFAM" id="SSF53850">
    <property type="entry name" value="Periplasmic binding protein-like II"/>
    <property type="match status" value="1"/>
</dbReference>
<comment type="similarity">
    <text evidence="1">Belongs to the LysR transcriptional regulatory family.</text>
</comment>
<protein>
    <submittedName>
        <fullName evidence="6">LysR family nitrogen assimilation transcriptional regulator</fullName>
    </submittedName>
</protein>
<evidence type="ECO:0000259" key="5">
    <source>
        <dbReference type="PROSITE" id="PS50931"/>
    </source>
</evidence>
<dbReference type="GO" id="GO:0003677">
    <property type="term" value="F:DNA binding"/>
    <property type="evidence" value="ECO:0007669"/>
    <property type="project" value="UniProtKB-KW"/>
</dbReference>
<keyword evidence="2" id="KW-0805">Transcription regulation</keyword>
<evidence type="ECO:0000256" key="1">
    <source>
        <dbReference type="ARBA" id="ARBA00009437"/>
    </source>
</evidence>